<evidence type="ECO:0000313" key="2">
    <source>
        <dbReference type="EMBL" id="GMT21575.1"/>
    </source>
</evidence>
<dbReference type="InterPro" id="IPR008758">
    <property type="entry name" value="Peptidase_S28"/>
</dbReference>
<gene>
    <name evidence="2" type="ORF">PFISCL1PPCAC_12872</name>
</gene>
<dbReference type="AlphaFoldDB" id="A0AAV5VPV6"/>
<proteinExistence type="predicted"/>
<feature type="non-terminal residue" evidence="2">
    <location>
        <position position="1"/>
    </location>
</feature>
<comment type="caution">
    <text evidence="2">The sequence shown here is derived from an EMBL/GenBank/DDBJ whole genome shotgun (WGS) entry which is preliminary data.</text>
</comment>
<sequence length="93" mass="10287">LLLSMKTLVLVALATVACAALPPFFGGRRHGGFTSHLYENVVVDPSFPASSTVGSGQINQKLDHFDDKNTKTWKQTFFYNNQYQSTSSNVNFL</sequence>
<reference evidence="2" key="1">
    <citation type="submission" date="2023-10" db="EMBL/GenBank/DDBJ databases">
        <title>Genome assembly of Pristionchus species.</title>
        <authorList>
            <person name="Yoshida K."/>
            <person name="Sommer R.J."/>
        </authorList>
    </citation>
    <scope>NUCLEOTIDE SEQUENCE</scope>
    <source>
        <strain evidence="2">RS5133</strain>
    </source>
</reference>
<evidence type="ECO:0000256" key="1">
    <source>
        <dbReference type="SAM" id="SignalP"/>
    </source>
</evidence>
<dbReference type="Gene3D" id="3.40.50.1820">
    <property type="entry name" value="alpha/beta hydrolase"/>
    <property type="match status" value="1"/>
</dbReference>
<name>A0AAV5VPV6_9BILA</name>
<feature type="chain" id="PRO_5043764374" evidence="1">
    <location>
        <begin position="20"/>
        <end position="93"/>
    </location>
</feature>
<dbReference type="GO" id="GO:0006508">
    <property type="term" value="P:proteolysis"/>
    <property type="evidence" value="ECO:0007669"/>
    <property type="project" value="InterPro"/>
</dbReference>
<dbReference type="Proteomes" id="UP001432322">
    <property type="component" value="Unassembled WGS sequence"/>
</dbReference>
<dbReference type="EMBL" id="BTSY01000004">
    <property type="protein sequence ID" value="GMT21575.1"/>
    <property type="molecule type" value="Genomic_DNA"/>
</dbReference>
<feature type="signal peptide" evidence="1">
    <location>
        <begin position="1"/>
        <end position="19"/>
    </location>
</feature>
<dbReference type="InterPro" id="IPR029058">
    <property type="entry name" value="AB_hydrolase_fold"/>
</dbReference>
<protein>
    <submittedName>
        <fullName evidence="2">Uncharacterized protein</fullName>
    </submittedName>
</protein>
<dbReference type="GO" id="GO:0070008">
    <property type="term" value="F:serine-type exopeptidase activity"/>
    <property type="evidence" value="ECO:0007669"/>
    <property type="project" value="InterPro"/>
</dbReference>
<feature type="non-terminal residue" evidence="2">
    <location>
        <position position="93"/>
    </location>
</feature>
<dbReference type="Pfam" id="PF05577">
    <property type="entry name" value="Peptidase_S28"/>
    <property type="match status" value="1"/>
</dbReference>
<accession>A0AAV5VPV6</accession>
<organism evidence="2 3">
    <name type="scientific">Pristionchus fissidentatus</name>
    <dbReference type="NCBI Taxonomy" id="1538716"/>
    <lineage>
        <taxon>Eukaryota</taxon>
        <taxon>Metazoa</taxon>
        <taxon>Ecdysozoa</taxon>
        <taxon>Nematoda</taxon>
        <taxon>Chromadorea</taxon>
        <taxon>Rhabditida</taxon>
        <taxon>Rhabditina</taxon>
        <taxon>Diplogasteromorpha</taxon>
        <taxon>Diplogasteroidea</taxon>
        <taxon>Neodiplogasteridae</taxon>
        <taxon>Pristionchus</taxon>
    </lineage>
</organism>
<evidence type="ECO:0000313" key="3">
    <source>
        <dbReference type="Proteomes" id="UP001432322"/>
    </source>
</evidence>
<keyword evidence="1" id="KW-0732">Signal</keyword>
<keyword evidence="3" id="KW-1185">Reference proteome</keyword>